<reference evidence="3" key="1">
    <citation type="journal article" date="2021" name="PeerJ">
        <title>Extensive microbial diversity within the chicken gut microbiome revealed by metagenomics and culture.</title>
        <authorList>
            <person name="Gilroy R."/>
            <person name="Ravi A."/>
            <person name="Getino M."/>
            <person name="Pursley I."/>
            <person name="Horton D.L."/>
            <person name="Alikhan N.F."/>
            <person name="Baker D."/>
            <person name="Gharbi K."/>
            <person name="Hall N."/>
            <person name="Watson M."/>
            <person name="Adriaenssens E.M."/>
            <person name="Foster-Nyarko E."/>
            <person name="Jarju S."/>
            <person name="Secka A."/>
            <person name="Antonio M."/>
            <person name="Oren A."/>
            <person name="Chaudhuri R.R."/>
            <person name="La Ragione R."/>
            <person name="Hildebrand F."/>
            <person name="Pallen M.J."/>
        </authorList>
    </citation>
    <scope>NUCLEOTIDE SEQUENCE</scope>
    <source>
        <strain evidence="3">CHK32-1732</strain>
    </source>
</reference>
<evidence type="ECO:0000313" key="4">
    <source>
        <dbReference type="Proteomes" id="UP000824190"/>
    </source>
</evidence>
<dbReference type="Proteomes" id="UP000824190">
    <property type="component" value="Unassembled WGS sequence"/>
</dbReference>
<name>A0A9D1RTH8_9CORY</name>
<dbReference type="InterPro" id="IPR013216">
    <property type="entry name" value="Methyltransf_11"/>
</dbReference>
<dbReference type="GO" id="GO:0008757">
    <property type="term" value="F:S-adenosylmethionine-dependent methyltransferase activity"/>
    <property type="evidence" value="ECO:0007669"/>
    <property type="project" value="InterPro"/>
</dbReference>
<dbReference type="Pfam" id="PF08241">
    <property type="entry name" value="Methyltransf_11"/>
    <property type="match status" value="1"/>
</dbReference>
<sequence length="273" mass="29284">MTGTRYTHGHGEAVLGTHSTRTAEDSVGFVLPHLHRDSRVLDVGCGPGSITVDLAALVAGFGGSASQVTGVENTEVPLTSARELAAARGVGATFQTGDAYALPFTDSSFDIVLAHQVLQHLDDPVAALREFARVCAPGGLVAVRDADYAGMHFHPETEGMRLWQSNYRQRARDNGGEPDGGRHLVRWALEAGFRPGQISVGTSTWTYCTGRTDGTGHAGRPTWLAESWIRRTRDAADGIADADVEAICRGWQQWAEDPAAVFVMPHGELLVRI</sequence>
<dbReference type="Gene3D" id="3.40.50.150">
    <property type="entry name" value="Vaccinia Virus protein VP39"/>
    <property type="match status" value="1"/>
</dbReference>
<reference evidence="3" key="2">
    <citation type="submission" date="2021-04" db="EMBL/GenBank/DDBJ databases">
        <authorList>
            <person name="Gilroy R."/>
        </authorList>
    </citation>
    <scope>NUCLEOTIDE SEQUENCE</scope>
    <source>
        <strain evidence="3">CHK32-1732</strain>
    </source>
</reference>
<evidence type="ECO:0000256" key="1">
    <source>
        <dbReference type="ARBA" id="ARBA00022679"/>
    </source>
</evidence>
<dbReference type="SUPFAM" id="SSF53335">
    <property type="entry name" value="S-adenosyl-L-methionine-dependent methyltransferases"/>
    <property type="match status" value="1"/>
</dbReference>
<dbReference type="InterPro" id="IPR050447">
    <property type="entry name" value="Erg6_SMT_methyltransf"/>
</dbReference>
<dbReference type="InterPro" id="IPR029063">
    <property type="entry name" value="SAM-dependent_MTases_sf"/>
</dbReference>
<evidence type="ECO:0000313" key="3">
    <source>
        <dbReference type="EMBL" id="HIW92497.1"/>
    </source>
</evidence>
<dbReference type="GO" id="GO:0032259">
    <property type="term" value="P:methylation"/>
    <property type="evidence" value="ECO:0007669"/>
    <property type="project" value="UniProtKB-KW"/>
</dbReference>
<proteinExistence type="predicted"/>
<accession>A0A9D1RTH8</accession>
<keyword evidence="1" id="KW-0808">Transferase</keyword>
<keyword evidence="3" id="KW-0489">Methyltransferase</keyword>
<dbReference type="PANTHER" id="PTHR44068">
    <property type="entry name" value="ZGC:194242"/>
    <property type="match status" value="1"/>
</dbReference>
<comment type="caution">
    <text evidence="3">The sequence shown here is derived from an EMBL/GenBank/DDBJ whole genome shotgun (WGS) entry which is preliminary data.</text>
</comment>
<dbReference type="AlphaFoldDB" id="A0A9D1RTH8"/>
<evidence type="ECO:0000259" key="2">
    <source>
        <dbReference type="Pfam" id="PF08241"/>
    </source>
</evidence>
<gene>
    <name evidence="3" type="ORF">H9870_12670</name>
</gene>
<dbReference type="CDD" id="cd02440">
    <property type="entry name" value="AdoMet_MTases"/>
    <property type="match status" value="1"/>
</dbReference>
<feature type="domain" description="Methyltransferase type 11" evidence="2">
    <location>
        <begin position="41"/>
        <end position="142"/>
    </location>
</feature>
<protein>
    <submittedName>
        <fullName evidence="3">Class I SAM-dependent methyltransferase</fullName>
    </submittedName>
</protein>
<dbReference type="PANTHER" id="PTHR44068:SF11">
    <property type="entry name" value="GERANYL DIPHOSPHATE 2-C-METHYLTRANSFERASE"/>
    <property type="match status" value="1"/>
</dbReference>
<dbReference type="EMBL" id="DXGC01000107">
    <property type="protein sequence ID" value="HIW92497.1"/>
    <property type="molecule type" value="Genomic_DNA"/>
</dbReference>
<organism evidence="3 4">
    <name type="scientific">Candidatus Corynebacterium avicola</name>
    <dbReference type="NCBI Taxonomy" id="2838527"/>
    <lineage>
        <taxon>Bacteria</taxon>
        <taxon>Bacillati</taxon>
        <taxon>Actinomycetota</taxon>
        <taxon>Actinomycetes</taxon>
        <taxon>Mycobacteriales</taxon>
        <taxon>Corynebacteriaceae</taxon>
        <taxon>Corynebacterium</taxon>
    </lineage>
</organism>